<dbReference type="AlphaFoldDB" id="A0AA45WIH9"/>
<dbReference type="SUPFAM" id="SSF63380">
    <property type="entry name" value="Riboflavin synthase domain-like"/>
    <property type="match status" value="1"/>
</dbReference>
<dbReference type="Gene3D" id="2.40.30.10">
    <property type="entry name" value="Translation factors"/>
    <property type="match status" value="1"/>
</dbReference>
<protein>
    <submittedName>
        <fullName evidence="14">Dihydroorotate dehydrogenase electron transfer subunit</fullName>
    </submittedName>
</protein>
<keyword evidence="8 12" id="KW-0408">Iron</keyword>
<feature type="binding site" evidence="12">
    <location>
        <position position="248"/>
    </location>
    <ligand>
        <name>[2Fe-2S] cluster</name>
        <dbReference type="ChEBI" id="CHEBI:190135"/>
    </ligand>
</feature>
<feature type="binding site" evidence="12">
    <location>
        <position position="231"/>
    </location>
    <ligand>
        <name>[2Fe-2S] cluster</name>
        <dbReference type="ChEBI" id="CHEBI:190135"/>
    </ligand>
</feature>
<dbReference type="RefSeq" id="WP_265133567.1">
    <property type="nucleotide sequence ID" value="NZ_FXTX01000001.1"/>
</dbReference>
<dbReference type="Pfam" id="PF00175">
    <property type="entry name" value="NAD_binding_1"/>
    <property type="match status" value="1"/>
</dbReference>
<evidence type="ECO:0000259" key="13">
    <source>
        <dbReference type="PROSITE" id="PS51384"/>
    </source>
</evidence>
<evidence type="ECO:0000313" key="14">
    <source>
        <dbReference type="EMBL" id="SMP00503.1"/>
    </source>
</evidence>
<evidence type="ECO:0000256" key="9">
    <source>
        <dbReference type="ARBA" id="ARBA00023014"/>
    </source>
</evidence>
<dbReference type="InterPro" id="IPR050353">
    <property type="entry name" value="PyrK_electron_transfer"/>
</dbReference>
<evidence type="ECO:0000313" key="15">
    <source>
        <dbReference type="Proteomes" id="UP001157947"/>
    </source>
</evidence>
<dbReference type="CDD" id="cd06218">
    <property type="entry name" value="DHOD_e_trans"/>
    <property type="match status" value="1"/>
</dbReference>
<keyword evidence="15" id="KW-1185">Reference proteome</keyword>
<evidence type="ECO:0000256" key="5">
    <source>
        <dbReference type="ARBA" id="ARBA00022723"/>
    </source>
</evidence>
<comment type="caution">
    <text evidence="14">The sequence shown here is derived from an EMBL/GenBank/DDBJ whole genome shotgun (WGS) entry which is preliminary data.</text>
</comment>
<evidence type="ECO:0000256" key="12">
    <source>
        <dbReference type="PIRSR" id="PIRSR006816-2"/>
    </source>
</evidence>
<feature type="binding site" evidence="11">
    <location>
        <begin position="80"/>
        <end position="81"/>
    </location>
    <ligand>
        <name>FAD</name>
        <dbReference type="ChEBI" id="CHEBI:57692"/>
    </ligand>
</feature>
<evidence type="ECO:0000256" key="1">
    <source>
        <dbReference type="ARBA" id="ARBA00006422"/>
    </source>
</evidence>
<feature type="binding site" evidence="12">
    <location>
        <position position="234"/>
    </location>
    <ligand>
        <name>[2Fe-2S] cluster</name>
        <dbReference type="ChEBI" id="CHEBI:190135"/>
    </ligand>
</feature>
<dbReference type="PIRSF" id="PIRSF006816">
    <property type="entry name" value="Cyc3_hyd_g"/>
    <property type="match status" value="1"/>
</dbReference>
<dbReference type="InterPro" id="IPR039261">
    <property type="entry name" value="FNR_nucleotide-bd"/>
</dbReference>
<evidence type="ECO:0000256" key="11">
    <source>
        <dbReference type="PIRSR" id="PIRSR006816-1"/>
    </source>
</evidence>
<dbReference type="EMBL" id="FXTX01000001">
    <property type="protein sequence ID" value="SMP00503.1"/>
    <property type="molecule type" value="Genomic_DNA"/>
</dbReference>
<comment type="similarity">
    <text evidence="1">Belongs to the PyrK family.</text>
</comment>
<feature type="domain" description="FAD-binding FR-type" evidence="13">
    <location>
        <begin position="4"/>
        <end position="105"/>
    </location>
</feature>
<evidence type="ECO:0000256" key="10">
    <source>
        <dbReference type="ARBA" id="ARBA00034078"/>
    </source>
</evidence>
<dbReference type="GO" id="GO:0050660">
    <property type="term" value="F:flavin adenine dinucleotide binding"/>
    <property type="evidence" value="ECO:0007669"/>
    <property type="project" value="InterPro"/>
</dbReference>
<name>A0AA45WIH9_9AQUI</name>
<gene>
    <name evidence="14" type="ORF">SAMN06264868_101116</name>
</gene>
<keyword evidence="9 12" id="KW-0411">Iron-sulfur</keyword>
<evidence type="ECO:0000256" key="7">
    <source>
        <dbReference type="ARBA" id="ARBA00022982"/>
    </source>
</evidence>
<keyword evidence="4 12" id="KW-0001">2Fe-2S</keyword>
<comment type="cofactor">
    <cofactor evidence="11">
        <name>FAD</name>
        <dbReference type="ChEBI" id="CHEBI:57692"/>
    </cofactor>
    <text evidence="11">Binds 1 FAD per subunit.</text>
</comment>
<dbReference type="InterPro" id="IPR017938">
    <property type="entry name" value="Riboflavin_synthase-like_b-brl"/>
</dbReference>
<organism evidence="14 15">
    <name type="scientific">Venenivibrio stagnispumantis</name>
    <dbReference type="NCBI Taxonomy" id="407998"/>
    <lineage>
        <taxon>Bacteria</taxon>
        <taxon>Pseudomonadati</taxon>
        <taxon>Aquificota</taxon>
        <taxon>Aquificia</taxon>
        <taxon>Aquificales</taxon>
        <taxon>Hydrogenothermaceae</taxon>
        <taxon>Venenivibrio</taxon>
    </lineage>
</organism>
<dbReference type="GO" id="GO:0051537">
    <property type="term" value="F:2 iron, 2 sulfur cluster binding"/>
    <property type="evidence" value="ECO:0007669"/>
    <property type="project" value="UniProtKB-KW"/>
</dbReference>
<evidence type="ECO:0000256" key="4">
    <source>
        <dbReference type="ARBA" id="ARBA00022714"/>
    </source>
</evidence>
<dbReference type="InterPro" id="IPR037117">
    <property type="entry name" value="Dihydroorotate_DH_ele_sf"/>
</dbReference>
<dbReference type="PANTHER" id="PTHR43513">
    <property type="entry name" value="DIHYDROOROTATE DEHYDROGENASE B (NAD(+)), ELECTRON TRANSFER SUBUNIT"/>
    <property type="match status" value="1"/>
</dbReference>
<evidence type="ECO:0000256" key="6">
    <source>
        <dbReference type="ARBA" id="ARBA00022827"/>
    </source>
</evidence>
<keyword evidence="6 11" id="KW-0274">FAD</keyword>
<evidence type="ECO:0000256" key="3">
    <source>
        <dbReference type="ARBA" id="ARBA00022630"/>
    </source>
</evidence>
<dbReference type="Proteomes" id="UP001157947">
    <property type="component" value="Unassembled WGS sequence"/>
</dbReference>
<dbReference type="Gene3D" id="3.40.50.80">
    <property type="entry name" value="Nucleotide-binding domain of ferredoxin-NADP reductase (FNR) module"/>
    <property type="match status" value="1"/>
</dbReference>
<dbReference type="GO" id="GO:0016491">
    <property type="term" value="F:oxidoreductase activity"/>
    <property type="evidence" value="ECO:0007669"/>
    <property type="project" value="InterPro"/>
</dbReference>
<reference evidence="14" key="1">
    <citation type="submission" date="2017-05" db="EMBL/GenBank/DDBJ databases">
        <authorList>
            <person name="Varghese N."/>
            <person name="Submissions S."/>
        </authorList>
    </citation>
    <scope>NUCLEOTIDE SEQUENCE</scope>
    <source>
        <strain evidence="14">DSM 18763</strain>
    </source>
</reference>
<keyword evidence="2" id="KW-0813">Transport</keyword>
<keyword evidence="5 12" id="KW-0479">Metal-binding</keyword>
<evidence type="ECO:0000256" key="8">
    <source>
        <dbReference type="ARBA" id="ARBA00023004"/>
    </source>
</evidence>
<keyword evidence="3 11" id="KW-0285">Flavoprotein</keyword>
<dbReference type="InterPro" id="IPR012165">
    <property type="entry name" value="Cyt_c3_hydrogenase_gsu"/>
</dbReference>
<comment type="cofactor">
    <cofactor evidence="10">
        <name>[2Fe-2S] cluster</name>
        <dbReference type="ChEBI" id="CHEBI:190135"/>
    </cofactor>
</comment>
<accession>A0AA45WIH9</accession>
<sequence>MAKKFEIQGRILENRYISGKTWLLRVEVPEEVIKNTKPASFAMIKPTPNNYFDPLLRRAFAIADIENKSILLFYDIHGKGTSFLTSRKENEEISILAPLGNNFFPENYDNYIIVGGGIGFAGLSLLMKELRKKGKNFISLYGARTKEELSMMEWINKNSFDVKYYTDDGSFGKKGFVTQDLKEIAEGMENVAFAVCGPTPMMKAVSKIAKELNIPCYLSLESRMACGIGICIGCVIKDKENDTYIRVCYEGPVFEANKIELL</sequence>
<feature type="binding site" evidence="12">
    <location>
        <position position="226"/>
    </location>
    <ligand>
        <name>[2Fe-2S] cluster</name>
        <dbReference type="ChEBI" id="CHEBI:190135"/>
    </ligand>
</feature>
<keyword evidence="7" id="KW-0249">Electron transport</keyword>
<comment type="cofactor">
    <cofactor evidence="12">
        <name>[2Fe-2S] cluster</name>
        <dbReference type="ChEBI" id="CHEBI:190135"/>
    </cofactor>
    <text evidence="12">Binds 1 [2Fe-2S] cluster per subunit.</text>
</comment>
<dbReference type="PANTHER" id="PTHR43513:SF3">
    <property type="entry name" value="DIHYDROOROTATE DEHYDROGENASE B (NAD(+)), ELECTRON TRANSFER SUBUNIT-RELATED"/>
    <property type="match status" value="1"/>
</dbReference>
<dbReference type="GO" id="GO:0046872">
    <property type="term" value="F:metal ion binding"/>
    <property type="evidence" value="ECO:0007669"/>
    <property type="project" value="UniProtKB-KW"/>
</dbReference>
<evidence type="ECO:0000256" key="2">
    <source>
        <dbReference type="ARBA" id="ARBA00022448"/>
    </source>
</evidence>
<dbReference type="InterPro" id="IPR017927">
    <property type="entry name" value="FAD-bd_FR_type"/>
</dbReference>
<dbReference type="InterPro" id="IPR019480">
    <property type="entry name" value="Dihydroorotate_DH_Fe-S-bd"/>
</dbReference>
<dbReference type="GO" id="GO:0006221">
    <property type="term" value="P:pyrimidine nucleotide biosynthetic process"/>
    <property type="evidence" value="ECO:0007669"/>
    <property type="project" value="InterPro"/>
</dbReference>
<dbReference type="Pfam" id="PF10418">
    <property type="entry name" value="DHODB_Fe-S_bind"/>
    <property type="match status" value="1"/>
</dbReference>
<dbReference type="Gene3D" id="2.10.240.10">
    <property type="entry name" value="Dihydroorotate dehydrogenase, electron transfer subunit"/>
    <property type="match status" value="1"/>
</dbReference>
<dbReference type="InterPro" id="IPR001433">
    <property type="entry name" value="OxRdtase_FAD/NAD-bd"/>
</dbReference>
<dbReference type="SUPFAM" id="SSF52343">
    <property type="entry name" value="Ferredoxin reductase-like, C-terminal NADP-linked domain"/>
    <property type="match status" value="1"/>
</dbReference>
<proteinExistence type="inferred from homology"/>
<dbReference type="PROSITE" id="PS51384">
    <property type="entry name" value="FAD_FR"/>
    <property type="match status" value="1"/>
</dbReference>